<feature type="compositionally biased region" description="Basic and acidic residues" evidence="1">
    <location>
        <begin position="400"/>
        <end position="436"/>
    </location>
</feature>
<reference evidence="2" key="1">
    <citation type="submission" date="2022-11" db="EMBL/GenBank/DDBJ databases">
        <authorList>
            <person name="Petersen C."/>
        </authorList>
    </citation>
    <scope>NUCLEOTIDE SEQUENCE</scope>
    <source>
        <strain evidence="2">IBT 30761</strain>
    </source>
</reference>
<organism evidence="2 3">
    <name type="scientific">Penicillium argentinense</name>
    <dbReference type="NCBI Taxonomy" id="1131581"/>
    <lineage>
        <taxon>Eukaryota</taxon>
        <taxon>Fungi</taxon>
        <taxon>Dikarya</taxon>
        <taxon>Ascomycota</taxon>
        <taxon>Pezizomycotina</taxon>
        <taxon>Eurotiomycetes</taxon>
        <taxon>Eurotiomycetidae</taxon>
        <taxon>Eurotiales</taxon>
        <taxon>Aspergillaceae</taxon>
        <taxon>Penicillium</taxon>
    </lineage>
</organism>
<dbReference type="AlphaFoldDB" id="A0A9W9G2Y4"/>
<feature type="region of interest" description="Disordered" evidence="1">
    <location>
        <begin position="13"/>
        <end position="313"/>
    </location>
</feature>
<name>A0A9W9G2Y4_9EURO</name>
<dbReference type="PANTHER" id="PTHR40132">
    <property type="entry name" value="PRE-MRNA-SPLICING FACTOR 38B"/>
    <property type="match status" value="1"/>
</dbReference>
<comment type="caution">
    <text evidence="2">The sequence shown here is derived from an EMBL/GenBank/DDBJ whole genome shotgun (WGS) entry which is preliminary data.</text>
</comment>
<proteinExistence type="predicted"/>
<feature type="compositionally biased region" description="Basic and acidic residues" evidence="1">
    <location>
        <begin position="242"/>
        <end position="279"/>
    </location>
</feature>
<evidence type="ECO:0000256" key="1">
    <source>
        <dbReference type="SAM" id="MobiDB-lite"/>
    </source>
</evidence>
<feature type="compositionally biased region" description="Basic residues" evidence="1">
    <location>
        <begin position="230"/>
        <end position="241"/>
    </location>
</feature>
<feature type="compositionally biased region" description="Basic and acidic residues" evidence="1">
    <location>
        <begin position="150"/>
        <end position="203"/>
    </location>
</feature>
<accession>A0A9W9G2Y4</accession>
<evidence type="ECO:0000313" key="2">
    <source>
        <dbReference type="EMBL" id="KAJ5111087.1"/>
    </source>
</evidence>
<evidence type="ECO:0000313" key="3">
    <source>
        <dbReference type="Proteomes" id="UP001149074"/>
    </source>
</evidence>
<dbReference type="PANTHER" id="PTHR40132:SF1">
    <property type="entry name" value="PRE-MRNA-SPLICING FACTOR 38B"/>
    <property type="match status" value="1"/>
</dbReference>
<feature type="compositionally biased region" description="Basic residues" evidence="1">
    <location>
        <begin position="121"/>
        <end position="134"/>
    </location>
</feature>
<protein>
    <recommendedName>
        <fullName evidence="4">Pre-mRNA-splicing factor 38B</fullName>
    </recommendedName>
</protein>
<dbReference type="RefSeq" id="XP_056479157.1">
    <property type="nucleotide sequence ID" value="XM_056614116.1"/>
</dbReference>
<sequence>MDDDSIAELLAKEARESSQRYSREGLLAYQTRRPAGKPNMRFLRNLLMDTDSHNTALKRKEEREARGRMRELSEKKRDEIHPRTSGKGDQDRRSSVRDSERRRRGDDKYDLRDEDRDREHSRRSHRRSHRHRSRSTSTSSERNRSRRHRREETREKFKVRETSSNRDKYRDHDDYRDRKEYRDRDRQKKRERSKDRDGEGRERRRDRHGHRSSRSDRRHRERSNSSSRSRSPRRSKHTSRSRSHEPDREHKSRHEDEHCSPIQKQTERKEDDKLRRDIENESDSLDELIGPTLPGDSKAPIRSRGRGAYKSNTSAIDSHFVADYDPALDLHLEDDEQPTQKKPRHVVGLSQEDDWDMALEALRDRARWRQKGEERLRAAGMNESTIERWKSNASSSAVNGDEKPEQVQWSKKGEGREWDRGKVMDDRGHTDVHAQW</sequence>
<keyword evidence="3" id="KW-1185">Reference proteome</keyword>
<dbReference type="Proteomes" id="UP001149074">
    <property type="component" value="Unassembled WGS sequence"/>
</dbReference>
<feature type="compositionally biased region" description="Basic and acidic residues" evidence="1">
    <location>
        <begin position="13"/>
        <end position="23"/>
    </location>
</feature>
<dbReference type="GeneID" id="81353095"/>
<reference evidence="2" key="2">
    <citation type="journal article" date="2023" name="IMA Fungus">
        <title>Comparative genomic study of the Penicillium genus elucidates a diverse pangenome and 15 lateral gene transfer events.</title>
        <authorList>
            <person name="Petersen C."/>
            <person name="Sorensen T."/>
            <person name="Nielsen M.R."/>
            <person name="Sondergaard T.E."/>
            <person name="Sorensen J.L."/>
            <person name="Fitzpatrick D.A."/>
            <person name="Frisvad J.C."/>
            <person name="Nielsen K.L."/>
        </authorList>
    </citation>
    <scope>NUCLEOTIDE SEQUENCE</scope>
    <source>
        <strain evidence="2">IBT 30761</strain>
    </source>
</reference>
<gene>
    <name evidence="2" type="ORF">N7532_001622</name>
</gene>
<feature type="compositionally biased region" description="Basic and acidic residues" evidence="1">
    <location>
        <begin position="58"/>
        <end position="120"/>
    </location>
</feature>
<dbReference type="EMBL" id="JAPQKI010000002">
    <property type="protein sequence ID" value="KAJ5111087.1"/>
    <property type="molecule type" value="Genomic_DNA"/>
</dbReference>
<feature type="region of interest" description="Disordered" evidence="1">
    <location>
        <begin position="387"/>
        <end position="436"/>
    </location>
</feature>
<dbReference type="OrthoDB" id="2431475at2759"/>
<evidence type="ECO:0008006" key="4">
    <source>
        <dbReference type="Google" id="ProtNLM"/>
    </source>
</evidence>
<feature type="compositionally biased region" description="Basic residues" evidence="1">
    <location>
        <begin position="204"/>
        <end position="221"/>
    </location>
</feature>